<feature type="transmembrane region" description="Helical" evidence="1">
    <location>
        <begin position="205"/>
        <end position="224"/>
    </location>
</feature>
<feature type="domain" description="Urease accessory protein UreH-like transmembrane" evidence="2">
    <location>
        <begin position="10"/>
        <end position="212"/>
    </location>
</feature>
<gene>
    <name evidence="3" type="ORF">JM946_25840</name>
</gene>
<proteinExistence type="predicted"/>
<name>A0ABS1X4L9_9GAMM</name>
<evidence type="ECO:0000256" key="1">
    <source>
        <dbReference type="SAM" id="Phobius"/>
    </source>
</evidence>
<dbReference type="EMBL" id="JAEVLS010000006">
    <property type="protein sequence ID" value="MBM0108169.1"/>
    <property type="molecule type" value="Genomic_DNA"/>
</dbReference>
<keyword evidence="1" id="KW-0472">Membrane</keyword>
<dbReference type="RefSeq" id="WP_203170280.1">
    <property type="nucleotide sequence ID" value="NZ_JAEVLS010000006.1"/>
</dbReference>
<evidence type="ECO:0000313" key="4">
    <source>
        <dbReference type="Proteomes" id="UP000661077"/>
    </source>
</evidence>
<feature type="transmembrane region" description="Helical" evidence="1">
    <location>
        <begin position="90"/>
        <end position="107"/>
    </location>
</feature>
<feature type="transmembrane region" description="Helical" evidence="1">
    <location>
        <begin position="137"/>
        <end position="158"/>
    </location>
</feature>
<protein>
    <submittedName>
        <fullName evidence="3">Sulfite exporter TauE/SafE family protein</fullName>
    </submittedName>
</protein>
<dbReference type="PANTHER" id="PTHR42208">
    <property type="entry name" value="HEAVY METAL TRANSPORTER-RELATED"/>
    <property type="match status" value="1"/>
</dbReference>
<accession>A0ABS1X4L9</accession>
<organism evidence="3 4">
    <name type="scientific">Steroidobacter gossypii</name>
    <dbReference type="NCBI Taxonomy" id="2805490"/>
    <lineage>
        <taxon>Bacteria</taxon>
        <taxon>Pseudomonadati</taxon>
        <taxon>Pseudomonadota</taxon>
        <taxon>Gammaproteobacteria</taxon>
        <taxon>Steroidobacterales</taxon>
        <taxon>Steroidobacteraceae</taxon>
        <taxon>Steroidobacter</taxon>
    </lineage>
</organism>
<evidence type="ECO:0000313" key="3">
    <source>
        <dbReference type="EMBL" id="MBM0108169.1"/>
    </source>
</evidence>
<feature type="transmembrane region" description="Helical" evidence="1">
    <location>
        <begin position="165"/>
        <end position="185"/>
    </location>
</feature>
<sequence>MSGVLTVGAAALLGLVASGHCVVMCGGISTALGLATAKDRNGRPRAWLLIHYQLGRITSYALAGLLFASMLGGFVAALDIEVIGNTLRALSALTLLLAALVTFGHVGDPGTAIGRRVWPKIAKLGRPLLPVTSMPRAFAFGSIWGWMPCGFVYTVLLIATLQLDALYGAITMAAFGLGTAPALLMTAFGAQRVAAFAAKAGARHAAGSVLLASAVLTLFGPGFVHMLPGLHGWLPFDCG</sequence>
<keyword evidence="4" id="KW-1185">Reference proteome</keyword>
<evidence type="ECO:0000259" key="2">
    <source>
        <dbReference type="Pfam" id="PF13386"/>
    </source>
</evidence>
<reference evidence="3 4" key="1">
    <citation type="journal article" date="2021" name="Int. J. Syst. Evol. Microbiol.">
        <title>Steroidobacter gossypii sp. nov., isolated from soil of cotton cropping field.</title>
        <authorList>
            <person name="Huang R."/>
            <person name="Yang S."/>
            <person name="Zhen C."/>
            <person name="Liu W."/>
        </authorList>
    </citation>
    <scope>NUCLEOTIDE SEQUENCE [LARGE SCALE GENOMIC DNA]</scope>
    <source>
        <strain evidence="3 4">S1-65</strain>
    </source>
</reference>
<dbReference type="Pfam" id="PF13386">
    <property type="entry name" value="DsbD_2"/>
    <property type="match status" value="1"/>
</dbReference>
<dbReference type="InterPro" id="IPR039447">
    <property type="entry name" value="UreH-like_TM_dom"/>
</dbReference>
<keyword evidence="1" id="KW-0812">Transmembrane</keyword>
<comment type="caution">
    <text evidence="3">The sequence shown here is derived from an EMBL/GenBank/DDBJ whole genome shotgun (WGS) entry which is preliminary data.</text>
</comment>
<keyword evidence="1" id="KW-1133">Transmembrane helix</keyword>
<dbReference type="PANTHER" id="PTHR42208:SF1">
    <property type="entry name" value="HEAVY METAL TRANSPORTER"/>
    <property type="match status" value="1"/>
</dbReference>
<dbReference type="Proteomes" id="UP000661077">
    <property type="component" value="Unassembled WGS sequence"/>
</dbReference>
<feature type="transmembrane region" description="Helical" evidence="1">
    <location>
        <begin position="57"/>
        <end position="78"/>
    </location>
</feature>